<sequence length="728" mass="82893">MPSEQAFFEGLPSTIPNAQAIKELYASGDRAGAIDKLANYFKEKSSERFYFSWKNIASRMAEYDSIYPSAAKSHAKDASSYFNDFTAPTAWKLPFTNKAGVEMNAYAIRHLFRQHKAGDLAFAYYLQDKKELLGYFVEQVKGLNAAYQGHEIEIIADGNGAYEAFRGGNRMENWLLAHHLFLGSEDYLPEDQITLIRTFLHHAEVLYQTNTDFQYGNHQTKGMVALASIAMLYSEFDADTKYFDRAIDLLGQHLQEEINEDGFQFERSYHYHIGDIDNYFRVYKLAQLTHSPISKTWEAKLEDMFKAISLIAFPNGEAPVIQDDTDQPMATTNVLNETMALGYTLFQDEVFGYFASSVPSEEYYWLMSQKDIAQLQHKKTKKPTYKSSALTSTGYYVFRDGWNDDSFYMLISTGLSDTKPDHQHGDALGFQIYANGNTVLPNYQVRYPLPEYEFFKNSWVKNVALVDSIPQGLEWSGNQGGSGFGKFNKLPRSTVSVWEPKGNVQAFSATHDGYADLGVSYQRTIYFFPGEFWLVKDVFEGGEPHQFYQNFQGNYTLEDAPYIARANYMDASGLDIIQLNNNRIQALIGGDKGKNRLTYQSEPMKEFDFVSIIRPYGKYDERTSISTEGEAMQLGDWDLHYQSLSLRQLSVQADYIFIKGKQLCVIGLKVLKLGDDEFIPENTFDLLIEIDDQTLTLKSFDSKPISLTGADRALSLKPLESQKLNPNQ</sequence>
<name>A0A918QEW0_9BACT</name>
<keyword evidence="3" id="KW-0574">Periplasm</keyword>
<comment type="caution">
    <text evidence="7">The sequence shown here is derived from an EMBL/GenBank/DDBJ whole genome shotgun (WGS) entry which is preliminary data.</text>
</comment>
<dbReference type="GO" id="GO:0042597">
    <property type="term" value="C:periplasmic space"/>
    <property type="evidence" value="ECO:0007669"/>
    <property type="project" value="UniProtKB-SubCell"/>
</dbReference>
<gene>
    <name evidence="7" type="ORF">GCM10007049_38020</name>
</gene>
<evidence type="ECO:0000259" key="5">
    <source>
        <dbReference type="Pfam" id="PF07940"/>
    </source>
</evidence>
<dbReference type="GO" id="GO:0016829">
    <property type="term" value="F:lyase activity"/>
    <property type="evidence" value="ECO:0007669"/>
    <property type="project" value="UniProtKB-KW"/>
</dbReference>
<reference evidence="7" key="2">
    <citation type="submission" date="2020-09" db="EMBL/GenBank/DDBJ databases">
        <authorList>
            <person name="Sun Q."/>
            <person name="Kim S."/>
        </authorList>
    </citation>
    <scope>NUCLEOTIDE SEQUENCE</scope>
    <source>
        <strain evidence="7">KCTC 12368</strain>
    </source>
</reference>
<evidence type="ECO:0000313" key="7">
    <source>
        <dbReference type="EMBL" id="GGZ41089.1"/>
    </source>
</evidence>
<keyword evidence="2" id="KW-0732">Signal</keyword>
<dbReference type="AlphaFoldDB" id="A0A918QEW0"/>
<evidence type="ECO:0000313" key="8">
    <source>
        <dbReference type="Proteomes" id="UP000619457"/>
    </source>
</evidence>
<reference evidence="7" key="1">
    <citation type="journal article" date="2014" name="Int. J. Syst. Evol. Microbiol.">
        <title>Complete genome sequence of Corynebacterium casei LMG S-19264T (=DSM 44701T), isolated from a smear-ripened cheese.</title>
        <authorList>
            <consortium name="US DOE Joint Genome Institute (JGI-PGF)"/>
            <person name="Walter F."/>
            <person name="Albersmeier A."/>
            <person name="Kalinowski J."/>
            <person name="Ruckert C."/>
        </authorList>
    </citation>
    <scope>NUCLEOTIDE SEQUENCE</scope>
    <source>
        <strain evidence="7">KCTC 12368</strain>
    </source>
</reference>
<dbReference type="Proteomes" id="UP000619457">
    <property type="component" value="Unassembled WGS sequence"/>
</dbReference>
<dbReference type="SUPFAM" id="SSF48230">
    <property type="entry name" value="Chondroitin AC/alginate lyase"/>
    <property type="match status" value="1"/>
</dbReference>
<evidence type="ECO:0008006" key="9">
    <source>
        <dbReference type="Google" id="ProtNLM"/>
    </source>
</evidence>
<dbReference type="Gene3D" id="2.70.98.70">
    <property type="match status" value="1"/>
</dbReference>
<evidence type="ECO:0000256" key="3">
    <source>
        <dbReference type="ARBA" id="ARBA00022764"/>
    </source>
</evidence>
<evidence type="ECO:0000256" key="4">
    <source>
        <dbReference type="ARBA" id="ARBA00023239"/>
    </source>
</evidence>
<accession>A0A918QEW0</accession>
<dbReference type="Gene3D" id="1.50.10.100">
    <property type="entry name" value="Chondroitin AC/alginate lyase"/>
    <property type="match status" value="1"/>
</dbReference>
<protein>
    <recommendedName>
        <fullName evidence="9">Heparinase II/III-like protein</fullName>
    </recommendedName>
</protein>
<dbReference type="PANTHER" id="PTHR39210">
    <property type="entry name" value="HEPARIN-SULFATE LYASE"/>
    <property type="match status" value="1"/>
</dbReference>
<feature type="domain" description="Heparinase II/III-like C-terminal" evidence="5">
    <location>
        <begin position="384"/>
        <end position="582"/>
    </location>
</feature>
<dbReference type="Pfam" id="PF07940">
    <property type="entry name" value="Hepar_II_III_C"/>
    <property type="match status" value="1"/>
</dbReference>
<dbReference type="InterPro" id="IPR031680">
    <property type="entry name" value="Hepar_II_III_N"/>
</dbReference>
<dbReference type="InterPro" id="IPR008929">
    <property type="entry name" value="Chondroitin_lyas"/>
</dbReference>
<feature type="domain" description="Heparin-sulfate lyase N-terminal" evidence="6">
    <location>
        <begin position="8"/>
        <end position="328"/>
    </location>
</feature>
<keyword evidence="8" id="KW-1185">Reference proteome</keyword>
<dbReference type="EMBL" id="BMWX01000010">
    <property type="protein sequence ID" value="GGZ41089.1"/>
    <property type="molecule type" value="Genomic_DNA"/>
</dbReference>
<dbReference type="Pfam" id="PF16889">
    <property type="entry name" value="Hepar_II_III_N"/>
    <property type="match status" value="1"/>
</dbReference>
<comment type="subcellular location">
    <subcellularLocation>
        <location evidence="1">Periplasm</location>
    </subcellularLocation>
</comment>
<keyword evidence="4" id="KW-0456">Lyase</keyword>
<proteinExistence type="predicted"/>
<dbReference type="InterPro" id="IPR012480">
    <property type="entry name" value="Hepar_II_III_C"/>
</dbReference>
<evidence type="ECO:0000259" key="6">
    <source>
        <dbReference type="Pfam" id="PF16889"/>
    </source>
</evidence>
<dbReference type="PANTHER" id="PTHR39210:SF1">
    <property type="entry name" value="HEPARIN-SULFATE LYASE"/>
    <property type="match status" value="1"/>
</dbReference>
<evidence type="ECO:0000256" key="1">
    <source>
        <dbReference type="ARBA" id="ARBA00004418"/>
    </source>
</evidence>
<evidence type="ECO:0000256" key="2">
    <source>
        <dbReference type="ARBA" id="ARBA00022729"/>
    </source>
</evidence>
<organism evidence="7 8">
    <name type="scientific">Echinicola pacifica</name>
    <dbReference type="NCBI Taxonomy" id="346377"/>
    <lineage>
        <taxon>Bacteria</taxon>
        <taxon>Pseudomonadati</taxon>
        <taxon>Bacteroidota</taxon>
        <taxon>Cytophagia</taxon>
        <taxon>Cytophagales</taxon>
        <taxon>Cyclobacteriaceae</taxon>
        <taxon>Echinicola</taxon>
    </lineage>
</organism>